<evidence type="ECO:0008006" key="3">
    <source>
        <dbReference type="Google" id="ProtNLM"/>
    </source>
</evidence>
<dbReference type="Proteomes" id="UP000516424">
    <property type="component" value="Chromosome"/>
</dbReference>
<keyword evidence="2" id="KW-1185">Reference proteome</keyword>
<dbReference type="RefSeq" id="WP_190653915.1">
    <property type="nucleotide sequence ID" value="NZ_AP023410.1"/>
</dbReference>
<proteinExistence type="predicted"/>
<reference evidence="1 2" key="1">
    <citation type="journal article" date="2011" name="Microbiology">
        <title>Transcriptome response to different carbon sources in Acetobacter aceti.</title>
        <authorList>
            <person name="Sakurai K."/>
            <person name="Arai H."/>
            <person name="Ishii M."/>
            <person name="Igarashi Y."/>
        </authorList>
    </citation>
    <scope>NUCLEOTIDE SEQUENCE [LARGE SCALE GENOMIC DNA]</scope>
    <source>
        <strain evidence="1 2">NBRC 14818</strain>
    </source>
</reference>
<evidence type="ECO:0000313" key="2">
    <source>
        <dbReference type="Proteomes" id="UP000516424"/>
    </source>
</evidence>
<evidence type="ECO:0000313" key="1">
    <source>
        <dbReference type="EMBL" id="BCK74629.1"/>
    </source>
</evidence>
<name>A0AB33IFL4_ACEAC</name>
<sequence>MIQISDPDYFSTIERIEWLKGHTRLNAETGAAEMWNIACEQWVAVWPENLDEHYPALVKGNVGAKEAWNEISLAAKASSSGKELDPVKGYYSSAAISLWARENQRIGQESGKLERRDPINRQWYEVESKEWYYLIPEAFTSYVLRSRLERCFNEEEAKLRAAYNAQRNPVDDFGWPPPEKVSVGLFFGGIEFKNNAFFLRKDPVDKFGALLAEAAVFDLLFGGKGRKDDAFFNEDQQQTTLDVALDQFDPGIFEIWASASQELLTSKRIVEAFFERPWPIGTAQTRRLCMELEKAGWKTCRNAQERWWTKQ</sequence>
<dbReference type="AlphaFoldDB" id="A0AB33IFL4"/>
<gene>
    <name evidence="1" type="ORF">EMQ_0235</name>
</gene>
<dbReference type="EMBL" id="AP023410">
    <property type="protein sequence ID" value="BCK74629.1"/>
    <property type="molecule type" value="Genomic_DNA"/>
</dbReference>
<accession>A0AB33IFL4</accession>
<protein>
    <recommendedName>
        <fullName evidence="3">Primase C-terminal 2 domain-containing protein</fullName>
    </recommendedName>
</protein>
<organism evidence="1 2">
    <name type="scientific">Acetobacter aceti NBRC 14818</name>
    <dbReference type="NCBI Taxonomy" id="887700"/>
    <lineage>
        <taxon>Bacteria</taxon>
        <taxon>Pseudomonadati</taxon>
        <taxon>Pseudomonadota</taxon>
        <taxon>Alphaproteobacteria</taxon>
        <taxon>Acetobacterales</taxon>
        <taxon>Acetobacteraceae</taxon>
        <taxon>Acetobacter</taxon>
        <taxon>Acetobacter subgen. Acetobacter</taxon>
    </lineage>
</organism>